<feature type="compositionally biased region" description="Acidic residues" evidence="1">
    <location>
        <begin position="170"/>
        <end position="185"/>
    </location>
</feature>
<reference evidence="3" key="1">
    <citation type="submission" date="2022-07" db="EMBL/GenBank/DDBJ databases">
        <authorList>
            <person name="Macas J."/>
            <person name="Novak P."/>
            <person name="Neumann P."/>
        </authorList>
    </citation>
    <scope>NUCLEOTIDE SEQUENCE</scope>
</reference>
<feature type="compositionally biased region" description="Basic residues" evidence="1">
    <location>
        <begin position="147"/>
        <end position="158"/>
    </location>
</feature>
<proteinExistence type="predicted"/>
<dbReference type="PANTHER" id="PTHR46702:SF2">
    <property type="entry name" value="DNA LIGASE (DUF1666)"/>
    <property type="match status" value="1"/>
</dbReference>
<dbReference type="Pfam" id="PF07891">
    <property type="entry name" value="DUF1666"/>
    <property type="match status" value="1"/>
</dbReference>
<sequence length="649" mass="75724">MATSSFSVSTPMFNGESYDYWSVRMKTCLESHDLWDFVEEGIMMPEKGSDDASTSEKKKKRMQCSKEAIARLFYNASASFQLFMLFSYLSFILLVAILHFLGGDLFYGRAAYEFIDTYSDDEEKAVEDEVEYDEYYHGAPVGHVSRQHHHIRNHHLQRSRSFQDCHHDDGDDDDDDDEEEGDDDEVVEEIKSVVNEEPPCSIWISSSTSAMETNVIGLGEVADDEENIPSRDSHIGYSKTSVHRRDMSRENKKSHIDNIPKEKRVEANGLIQQVEEKLVHAPPAKVESKRLHFGEEDIFEDSCTVGSTSKSSSEWRSSIKDSCTEDPFSSSSRRSCPKWESYTLFQKYDEEMLFLDRISAQKLRETESLRLRLQSNNPRSVSDRIVHKFRRKKRGPLDPYNDLEAAYVAQICLTWEALNWNYKQLQRLLDLRRRRPPEDRGCPAYIAQQFQQFQVLLQRYIENEPFEHGRRPEVYARVRGSSPKLLQVPEYRDSDEEKGEEGFCSRIPSDSFLQIMEESIRTFMNFLKADKEGHYCQMIASFFKKSRPGSADPLLLLNLQKVNKKKKRKLKDMKRTGKWRLRNIKLKKKDEMEILMAQIDLKVVCRVLRMKEVNGDQLHWCKEKMNKVKIKEDSGMLQRDSSPLFFPSH</sequence>
<dbReference type="OrthoDB" id="1909644at2759"/>
<keyword evidence="2" id="KW-0472">Membrane</keyword>
<evidence type="ECO:0008006" key="5">
    <source>
        <dbReference type="Google" id="ProtNLM"/>
    </source>
</evidence>
<evidence type="ECO:0000313" key="3">
    <source>
        <dbReference type="EMBL" id="CAH9088392.1"/>
    </source>
</evidence>
<evidence type="ECO:0000313" key="4">
    <source>
        <dbReference type="Proteomes" id="UP001152484"/>
    </source>
</evidence>
<name>A0A9P0Z690_CUSEU</name>
<dbReference type="InterPro" id="IPR012870">
    <property type="entry name" value="DUF1666"/>
</dbReference>
<feature type="transmembrane region" description="Helical" evidence="2">
    <location>
        <begin position="80"/>
        <end position="101"/>
    </location>
</feature>
<accession>A0A9P0Z690</accession>
<evidence type="ECO:0000256" key="2">
    <source>
        <dbReference type="SAM" id="Phobius"/>
    </source>
</evidence>
<gene>
    <name evidence="3" type="ORF">CEURO_LOCUS10464</name>
</gene>
<comment type="caution">
    <text evidence="3">The sequence shown here is derived from an EMBL/GenBank/DDBJ whole genome shotgun (WGS) entry which is preliminary data.</text>
</comment>
<evidence type="ECO:0000256" key="1">
    <source>
        <dbReference type="SAM" id="MobiDB-lite"/>
    </source>
</evidence>
<feature type="region of interest" description="Disordered" evidence="1">
    <location>
        <begin position="226"/>
        <end position="254"/>
    </location>
</feature>
<feature type="compositionally biased region" description="Basic and acidic residues" evidence="1">
    <location>
        <begin position="243"/>
        <end position="254"/>
    </location>
</feature>
<dbReference type="AlphaFoldDB" id="A0A9P0Z690"/>
<dbReference type="PANTHER" id="PTHR46702">
    <property type="entry name" value="DNA LIGASE (DUF1666)-RELATED"/>
    <property type="match status" value="1"/>
</dbReference>
<dbReference type="Proteomes" id="UP001152484">
    <property type="component" value="Unassembled WGS sequence"/>
</dbReference>
<feature type="region of interest" description="Disordered" evidence="1">
    <location>
        <begin position="147"/>
        <end position="185"/>
    </location>
</feature>
<keyword evidence="4" id="KW-1185">Reference proteome</keyword>
<keyword evidence="2" id="KW-0812">Transmembrane</keyword>
<dbReference type="EMBL" id="CAMAPE010000019">
    <property type="protein sequence ID" value="CAH9088392.1"/>
    <property type="molecule type" value="Genomic_DNA"/>
</dbReference>
<protein>
    <recommendedName>
        <fullName evidence="5">DUF4219 domain-containing protein</fullName>
    </recommendedName>
</protein>
<organism evidence="3 4">
    <name type="scientific">Cuscuta europaea</name>
    <name type="common">European dodder</name>
    <dbReference type="NCBI Taxonomy" id="41803"/>
    <lineage>
        <taxon>Eukaryota</taxon>
        <taxon>Viridiplantae</taxon>
        <taxon>Streptophyta</taxon>
        <taxon>Embryophyta</taxon>
        <taxon>Tracheophyta</taxon>
        <taxon>Spermatophyta</taxon>
        <taxon>Magnoliopsida</taxon>
        <taxon>eudicotyledons</taxon>
        <taxon>Gunneridae</taxon>
        <taxon>Pentapetalae</taxon>
        <taxon>asterids</taxon>
        <taxon>lamiids</taxon>
        <taxon>Solanales</taxon>
        <taxon>Convolvulaceae</taxon>
        <taxon>Cuscuteae</taxon>
        <taxon>Cuscuta</taxon>
        <taxon>Cuscuta subgen. Cuscuta</taxon>
    </lineage>
</organism>
<keyword evidence="2" id="KW-1133">Transmembrane helix</keyword>